<feature type="compositionally biased region" description="Low complexity" evidence="7">
    <location>
        <begin position="165"/>
        <end position="175"/>
    </location>
</feature>
<dbReference type="Gene3D" id="1.10.10.60">
    <property type="entry name" value="Homeodomain-like"/>
    <property type="match status" value="1"/>
</dbReference>
<evidence type="ECO:0000256" key="1">
    <source>
        <dbReference type="ARBA" id="ARBA00004123"/>
    </source>
</evidence>
<feature type="region of interest" description="Disordered" evidence="7">
    <location>
        <begin position="236"/>
        <end position="267"/>
    </location>
</feature>
<keyword evidence="2 5" id="KW-0238">DNA-binding</keyword>
<dbReference type="EMBL" id="GGYP01003569">
    <property type="protein sequence ID" value="MDE48340.1"/>
    <property type="molecule type" value="Transcribed_RNA"/>
</dbReference>
<dbReference type="PANTHER" id="PTHR24340:SF37">
    <property type="entry name" value="HOMEOBOX PROTEIN SLOU"/>
    <property type="match status" value="1"/>
</dbReference>
<keyword evidence="3 5" id="KW-0371">Homeobox</keyword>
<dbReference type="Pfam" id="PF00046">
    <property type="entry name" value="Homeodomain"/>
    <property type="match status" value="1"/>
</dbReference>
<keyword evidence="4 5" id="KW-0539">Nucleus</keyword>
<accession>A0A6G1SEI9</accession>
<evidence type="ECO:0000256" key="7">
    <source>
        <dbReference type="SAM" id="MobiDB-lite"/>
    </source>
</evidence>
<reference evidence="9" key="1">
    <citation type="submission" date="2018-10" db="EMBL/GenBank/DDBJ databases">
        <title>Transcriptome assembly of Aceria tosichella (Wheat curl mite) Type 2.</title>
        <authorList>
            <person name="Scully E.D."/>
            <person name="Geib S.M."/>
            <person name="Palmer N.A."/>
            <person name="Gupta A.K."/>
            <person name="Sarath G."/>
            <person name="Tatineni S."/>
        </authorList>
    </citation>
    <scope>NUCLEOTIDE SEQUENCE</scope>
    <source>
        <strain evidence="9">LincolnNE</strain>
    </source>
</reference>
<dbReference type="PROSITE" id="PS00027">
    <property type="entry name" value="HOMEOBOX_1"/>
    <property type="match status" value="1"/>
</dbReference>
<dbReference type="InterPro" id="IPR009057">
    <property type="entry name" value="Homeodomain-like_sf"/>
</dbReference>
<sequence>MAYGGGFRSKTSSIMKDPFSIDSLLSTAPARDTIITSTTAATVVTPITSSPKISHSGEQNFTNMNLMMQHFKDSAYDALRHQVRRQASPKVHHYKEIQLKNSSSHCEENLSQIAWSALLAAAAMFQTRPDSTKPYATTRNTKLEQHERAVPIVASEMLMTQATNQGKQSSGQQQSLRLSIKQSASPNEGCANDDGLIIANLNTPCDQQPIQSDHSSSHYLTTTTRHAAAAAVSGDLIGPAAKQPTESPSKPYRAKRKQPYPLGSVDSMLDANTRHHRQQPSLAEDKLRRARTAFTYEQVEQLERKFSSARYLTVYERTALARSLNLAENQVKIWFQNRRTKWKKHNPGAELSINPMNSSGSSSSQQQHKIMDGRRSSGQLVIGSFASGDTLKSRFSRGLSSQEAMPQPLPPTTTARIDPFLSEPV</sequence>
<feature type="domain" description="Homeobox" evidence="8">
    <location>
        <begin position="285"/>
        <end position="345"/>
    </location>
</feature>
<dbReference type="PRINTS" id="PR00024">
    <property type="entry name" value="HOMEOBOX"/>
</dbReference>
<evidence type="ECO:0000256" key="6">
    <source>
        <dbReference type="RuleBase" id="RU000682"/>
    </source>
</evidence>
<feature type="region of interest" description="Disordered" evidence="7">
    <location>
        <begin position="393"/>
        <end position="425"/>
    </location>
</feature>
<dbReference type="SMART" id="SM00389">
    <property type="entry name" value="HOX"/>
    <property type="match status" value="1"/>
</dbReference>
<dbReference type="InterPro" id="IPR020479">
    <property type="entry name" value="HD_metazoa"/>
</dbReference>
<dbReference type="GO" id="GO:0005634">
    <property type="term" value="C:nucleus"/>
    <property type="evidence" value="ECO:0007669"/>
    <property type="project" value="UniProtKB-SubCell"/>
</dbReference>
<dbReference type="AlphaFoldDB" id="A0A6G1SEI9"/>
<dbReference type="GO" id="GO:0000978">
    <property type="term" value="F:RNA polymerase II cis-regulatory region sequence-specific DNA binding"/>
    <property type="evidence" value="ECO:0007669"/>
    <property type="project" value="TreeGrafter"/>
</dbReference>
<dbReference type="InterPro" id="IPR001356">
    <property type="entry name" value="HD"/>
</dbReference>
<comment type="subcellular location">
    <subcellularLocation>
        <location evidence="1 5 6">Nucleus</location>
    </subcellularLocation>
</comment>
<evidence type="ECO:0000256" key="4">
    <source>
        <dbReference type="ARBA" id="ARBA00023242"/>
    </source>
</evidence>
<dbReference type="PANTHER" id="PTHR24340">
    <property type="entry name" value="HOMEOBOX PROTEIN NKX"/>
    <property type="match status" value="1"/>
</dbReference>
<organism evidence="9">
    <name type="scientific">Aceria tosichella</name>
    <name type="common">wheat curl mite</name>
    <dbReference type="NCBI Taxonomy" id="561515"/>
    <lineage>
        <taxon>Eukaryota</taxon>
        <taxon>Metazoa</taxon>
        <taxon>Ecdysozoa</taxon>
        <taxon>Arthropoda</taxon>
        <taxon>Chelicerata</taxon>
        <taxon>Arachnida</taxon>
        <taxon>Acari</taxon>
        <taxon>Acariformes</taxon>
        <taxon>Trombidiformes</taxon>
        <taxon>Prostigmata</taxon>
        <taxon>Eupodina</taxon>
        <taxon>Eriophyoidea</taxon>
        <taxon>Eriophyidae</taxon>
        <taxon>Eriophyinae</taxon>
        <taxon>Aceriini</taxon>
        <taxon>Aceria</taxon>
    </lineage>
</organism>
<evidence type="ECO:0000256" key="2">
    <source>
        <dbReference type="ARBA" id="ARBA00023125"/>
    </source>
</evidence>
<evidence type="ECO:0000256" key="3">
    <source>
        <dbReference type="ARBA" id="ARBA00023155"/>
    </source>
</evidence>
<gene>
    <name evidence="9" type="primary">ceh-1</name>
    <name evidence="9" type="ORF">g.19317</name>
</gene>
<dbReference type="GO" id="GO:0030154">
    <property type="term" value="P:cell differentiation"/>
    <property type="evidence" value="ECO:0007669"/>
    <property type="project" value="TreeGrafter"/>
</dbReference>
<evidence type="ECO:0000313" key="9">
    <source>
        <dbReference type="EMBL" id="MDE48340.1"/>
    </source>
</evidence>
<feature type="region of interest" description="Disordered" evidence="7">
    <location>
        <begin position="161"/>
        <end position="187"/>
    </location>
</feature>
<feature type="DNA-binding region" description="Homeobox" evidence="5">
    <location>
        <begin position="287"/>
        <end position="346"/>
    </location>
</feature>
<feature type="region of interest" description="Disordered" evidence="7">
    <location>
        <begin position="351"/>
        <end position="375"/>
    </location>
</feature>
<dbReference type="PROSITE" id="PS50071">
    <property type="entry name" value="HOMEOBOX_2"/>
    <property type="match status" value="1"/>
</dbReference>
<evidence type="ECO:0000256" key="5">
    <source>
        <dbReference type="PROSITE-ProRule" id="PRU00108"/>
    </source>
</evidence>
<dbReference type="CDD" id="cd00086">
    <property type="entry name" value="homeodomain"/>
    <property type="match status" value="1"/>
</dbReference>
<dbReference type="SUPFAM" id="SSF46689">
    <property type="entry name" value="Homeodomain-like"/>
    <property type="match status" value="1"/>
</dbReference>
<evidence type="ECO:0000259" key="8">
    <source>
        <dbReference type="PROSITE" id="PS50071"/>
    </source>
</evidence>
<name>A0A6G1SEI9_9ACAR</name>
<protein>
    <submittedName>
        <fullName evidence="9">Homeobox protein ceh-1</fullName>
    </submittedName>
</protein>
<feature type="compositionally biased region" description="Polar residues" evidence="7">
    <location>
        <begin position="176"/>
        <end position="186"/>
    </location>
</feature>
<proteinExistence type="predicted"/>
<dbReference type="InterPro" id="IPR050394">
    <property type="entry name" value="Homeobox_NK-like"/>
</dbReference>
<dbReference type="InterPro" id="IPR017970">
    <property type="entry name" value="Homeobox_CS"/>
</dbReference>
<feature type="compositionally biased region" description="Low complexity" evidence="7">
    <location>
        <begin position="358"/>
        <end position="367"/>
    </location>
</feature>
<dbReference type="GO" id="GO:0000981">
    <property type="term" value="F:DNA-binding transcription factor activity, RNA polymerase II-specific"/>
    <property type="evidence" value="ECO:0007669"/>
    <property type="project" value="InterPro"/>
</dbReference>